<sequence>MWGAFSWDYPREEVDSLQKVSSNRKKDGFSCVLTPTIKKIVQKLRTIPSLSPIGSLSLLHGIRRPLTAPYSPHPCLIKERKVSYPGACDSVEKVLATGDRTFVKAPLGLFQQRKHGLLD</sequence>
<name>A0AAE1YR27_9LAMI</name>
<organism evidence="1 2">
    <name type="scientific">Sesamum alatum</name>
    <dbReference type="NCBI Taxonomy" id="300844"/>
    <lineage>
        <taxon>Eukaryota</taxon>
        <taxon>Viridiplantae</taxon>
        <taxon>Streptophyta</taxon>
        <taxon>Embryophyta</taxon>
        <taxon>Tracheophyta</taxon>
        <taxon>Spermatophyta</taxon>
        <taxon>Magnoliopsida</taxon>
        <taxon>eudicotyledons</taxon>
        <taxon>Gunneridae</taxon>
        <taxon>Pentapetalae</taxon>
        <taxon>asterids</taxon>
        <taxon>lamiids</taxon>
        <taxon>Lamiales</taxon>
        <taxon>Pedaliaceae</taxon>
        <taxon>Sesamum</taxon>
    </lineage>
</organism>
<evidence type="ECO:0000313" key="2">
    <source>
        <dbReference type="Proteomes" id="UP001293254"/>
    </source>
</evidence>
<reference evidence="1" key="2">
    <citation type="journal article" date="2024" name="Plant">
        <title>Genomic evolution and insights into agronomic trait innovations of Sesamum species.</title>
        <authorList>
            <person name="Miao H."/>
            <person name="Wang L."/>
            <person name="Qu L."/>
            <person name="Liu H."/>
            <person name="Sun Y."/>
            <person name="Le M."/>
            <person name="Wang Q."/>
            <person name="Wei S."/>
            <person name="Zheng Y."/>
            <person name="Lin W."/>
            <person name="Duan Y."/>
            <person name="Cao H."/>
            <person name="Xiong S."/>
            <person name="Wang X."/>
            <person name="Wei L."/>
            <person name="Li C."/>
            <person name="Ma Q."/>
            <person name="Ju M."/>
            <person name="Zhao R."/>
            <person name="Li G."/>
            <person name="Mu C."/>
            <person name="Tian Q."/>
            <person name="Mei H."/>
            <person name="Zhang T."/>
            <person name="Gao T."/>
            <person name="Zhang H."/>
        </authorList>
    </citation>
    <scope>NUCLEOTIDE SEQUENCE</scope>
    <source>
        <strain evidence="1">3651</strain>
    </source>
</reference>
<proteinExistence type="predicted"/>
<keyword evidence="2" id="KW-1185">Reference proteome</keyword>
<reference evidence="1" key="1">
    <citation type="submission" date="2020-06" db="EMBL/GenBank/DDBJ databases">
        <authorList>
            <person name="Li T."/>
            <person name="Hu X."/>
            <person name="Zhang T."/>
            <person name="Song X."/>
            <person name="Zhang H."/>
            <person name="Dai N."/>
            <person name="Sheng W."/>
            <person name="Hou X."/>
            <person name="Wei L."/>
        </authorList>
    </citation>
    <scope>NUCLEOTIDE SEQUENCE</scope>
    <source>
        <strain evidence="1">3651</strain>
        <tissue evidence="1">Leaf</tissue>
    </source>
</reference>
<evidence type="ECO:0000313" key="1">
    <source>
        <dbReference type="EMBL" id="KAK4434800.1"/>
    </source>
</evidence>
<dbReference type="Proteomes" id="UP001293254">
    <property type="component" value="Unassembled WGS sequence"/>
</dbReference>
<protein>
    <submittedName>
        <fullName evidence="1">Uncharacterized protein</fullName>
    </submittedName>
</protein>
<gene>
    <name evidence="1" type="ORF">Salat_0642900</name>
</gene>
<comment type="caution">
    <text evidence="1">The sequence shown here is derived from an EMBL/GenBank/DDBJ whole genome shotgun (WGS) entry which is preliminary data.</text>
</comment>
<accession>A0AAE1YR27</accession>
<dbReference type="AlphaFoldDB" id="A0AAE1YR27"/>
<dbReference type="EMBL" id="JACGWO010000002">
    <property type="protein sequence ID" value="KAK4434800.1"/>
    <property type="molecule type" value="Genomic_DNA"/>
</dbReference>